<evidence type="ECO:0000313" key="9">
    <source>
        <dbReference type="EMBL" id="KAF0709756.1"/>
    </source>
</evidence>
<keyword evidence="7" id="KW-0539">Nucleus</keyword>
<dbReference type="GO" id="GO:0004518">
    <property type="term" value="F:nuclease activity"/>
    <property type="evidence" value="ECO:0007669"/>
    <property type="project" value="UniProtKB-KW"/>
</dbReference>
<evidence type="ECO:0000256" key="4">
    <source>
        <dbReference type="ARBA" id="ARBA00022722"/>
    </source>
</evidence>
<dbReference type="Proteomes" id="UP000478052">
    <property type="component" value="Unassembled WGS sequence"/>
</dbReference>
<sequence>MQTKKKRKYWIHPYIEKNINCRTFVAARELQETDAKFLAFYRMSRESYTELVTIISPAIHQQNTHLRECVSPEERILITLRPSRYLATGCTFVSLGLYFCRGESTVGRIVAETTKIFWEKMNKDWMPKPNKAQWKRISQRFESLWNLSNCIGSLDGKHIRIEKLPNTGSSNFNYKAYHSIVLLGCCDADGLFTMIETGYAGRNSDGGIFRASAMKYWLTRKELDIPSPSKLQYDENDCEFPYYFVGDEAFPLSTYLMRPYPRRNLNNVQRVFNYRLSRGRKTIECTFGMMTEKFQVLSTAIRCHDVGKVNDIIKSCCILHNFVRKREGTQYTPQDFGNVDRRNTVDLTNGFSLGEHTDTVNEHSTAYSLRNYLARYFITPQASIPWQWNSLNLIM</sequence>
<dbReference type="PANTHER" id="PTHR22930">
    <property type="match status" value="1"/>
</dbReference>
<dbReference type="PANTHER" id="PTHR22930:SF269">
    <property type="entry name" value="NUCLEASE HARBI1-LIKE PROTEIN"/>
    <property type="match status" value="1"/>
</dbReference>
<evidence type="ECO:0000256" key="5">
    <source>
        <dbReference type="ARBA" id="ARBA00022723"/>
    </source>
</evidence>
<evidence type="ECO:0000256" key="1">
    <source>
        <dbReference type="ARBA" id="ARBA00001968"/>
    </source>
</evidence>
<keyword evidence="10" id="KW-1185">Reference proteome</keyword>
<evidence type="ECO:0000256" key="6">
    <source>
        <dbReference type="ARBA" id="ARBA00022801"/>
    </source>
</evidence>
<evidence type="ECO:0000259" key="8">
    <source>
        <dbReference type="Pfam" id="PF13359"/>
    </source>
</evidence>
<keyword evidence="4" id="KW-0540">Nuclease</keyword>
<evidence type="ECO:0000256" key="7">
    <source>
        <dbReference type="ARBA" id="ARBA00023242"/>
    </source>
</evidence>
<feature type="non-terminal residue" evidence="9">
    <location>
        <position position="395"/>
    </location>
</feature>
<dbReference type="EMBL" id="VUJU01011846">
    <property type="protein sequence ID" value="KAF0709756.1"/>
    <property type="molecule type" value="Genomic_DNA"/>
</dbReference>
<dbReference type="OrthoDB" id="2570778at2759"/>
<feature type="domain" description="DDE Tnp4" evidence="8">
    <location>
        <begin position="154"/>
        <end position="321"/>
    </location>
</feature>
<name>A0A6G0VU84_APHCR</name>
<dbReference type="InterPro" id="IPR045249">
    <property type="entry name" value="HARBI1-like"/>
</dbReference>
<evidence type="ECO:0000256" key="3">
    <source>
        <dbReference type="ARBA" id="ARBA00006958"/>
    </source>
</evidence>
<comment type="caution">
    <text evidence="9">The sequence shown here is derived from an EMBL/GenBank/DDBJ whole genome shotgun (WGS) entry which is preliminary data.</text>
</comment>
<organism evidence="9 10">
    <name type="scientific">Aphis craccivora</name>
    <name type="common">Cowpea aphid</name>
    <dbReference type="NCBI Taxonomy" id="307492"/>
    <lineage>
        <taxon>Eukaryota</taxon>
        <taxon>Metazoa</taxon>
        <taxon>Ecdysozoa</taxon>
        <taxon>Arthropoda</taxon>
        <taxon>Hexapoda</taxon>
        <taxon>Insecta</taxon>
        <taxon>Pterygota</taxon>
        <taxon>Neoptera</taxon>
        <taxon>Paraneoptera</taxon>
        <taxon>Hemiptera</taxon>
        <taxon>Sternorrhyncha</taxon>
        <taxon>Aphidomorpha</taxon>
        <taxon>Aphidoidea</taxon>
        <taxon>Aphididae</taxon>
        <taxon>Aphidini</taxon>
        <taxon>Aphis</taxon>
        <taxon>Aphis</taxon>
    </lineage>
</organism>
<reference evidence="9 10" key="1">
    <citation type="submission" date="2019-08" db="EMBL/GenBank/DDBJ databases">
        <title>Whole genome of Aphis craccivora.</title>
        <authorList>
            <person name="Voronova N.V."/>
            <person name="Shulinski R.S."/>
            <person name="Bandarenka Y.V."/>
            <person name="Zhorov D.G."/>
            <person name="Warner D."/>
        </authorList>
    </citation>
    <scope>NUCLEOTIDE SEQUENCE [LARGE SCALE GENOMIC DNA]</scope>
    <source>
        <strain evidence="9">180601</strain>
        <tissue evidence="9">Whole Body</tissue>
    </source>
</reference>
<comment type="similarity">
    <text evidence="3">Belongs to the HARBI1 family.</text>
</comment>
<gene>
    <name evidence="9" type="ORF">FWK35_00031867</name>
</gene>
<evidence type="ECO:0000256" key="2">
    <source>
        <dbReference type="ARBA" id="ARBA00004123"/>
    </source>
</evidence>
<dbReference type="InterPro" id="IPR027806">
    <property type="entry name" value="HARBI1_dom"/>
</dbReference>
<dbReference type="GO" id="GO:0016787">
    <property type="term" value="F:hydrolase activity"/>
    <property type="evidence" value="ECO:0007669"/>
    <property type="project" value="UniProtKB-KW"/>
</dbReference>
<dbReference type="GO" id="GO:0005634">
    <property type="term" value="C:nucleus"/>
    <property type="evidence" value="ECO:0007669"/>
    <property type="project" value="UniProtKB-SubCell"/>
</dbReference>
<comment type="subcellular location">
    <subcellularLocation>
        <location evidence="2">Nucleus</location>
    </subcellularLocation>
</comment>
<protein>
    <submittedName>
        <fullName evidence="9">Protein ANTAGONIST OF LIKE HETEROCHROMATIN PROTEIN 1-like</fullName>
    </submittedName>
</protein>
<evidence type="ECO:0000313" key="10">
    <source>
        <dbReference type="Proteomes" id="UP000478052"/>
    </source>
</evidence>
<comment type="cofactor">
    <cofactor evidence="1">
        <name>a divalent metal cation</name>
        <dbReference type="ChEBI" id="CHEBI:60240"/>
    </cofactor>
</comment>
<keyword evidence="5" id="KW-0479">Metal-binding</keyword>
<dbReference type="GO" id="GO:0046872">
    <property type="term" value="F:metal ion binding"/>
    <property type="evidence" value="ECO:0007669"/>
    <property type="project" value="UniProtKB-KW"/>
</dbReference>
<dbReference type="Pfam" id="PF13359">
    <property type="entry name" value="DDE_Tnp_4"/>
    <property type="match status" value="1"/>
</dbReference>
<keyword evidence="6" id="KW-0378">Hydrolase</keyword>
<accession>A0A6G0VU84</accession>
<dbReference type="AlphaFoldDB" id="A0A6G0VU84"/>
<proteinExistence type="inferred from homology"/>